<dbReference type="InterPro" id="IPR011335">
    <property type="entry name" value="Restrct_endonuc-II-like"/>
</dbReference>
<protein>
    <recommendedName>
        <fullName evidence="2">Putative restriction endonuclease domain-containing protein</fullName>
    </recommendedName>
</protein>
<evidence type="ECO:0000259" key="2">
    <source>
        <dbReference type="Pfam" id="PF05685"/>
    </source>
</evidence>
<evidence type="ECO:0000256" key="1">
    <source>
        <dbReference type="SAM" id="MobiDB-lite"/>
    </source>
</evidence>
<evidence type="ECO:0000313" key="4">
    <source>
        <dbReference type="Proteomes" id="UP000217289"/>
    </source>
</evidence>
<evidence type="ECO:0000313" key="3">
    <source>
        <dbReference type="EMBL" id="ATB29286.1"/>
    </source>
</evidence>
<dbReference type="InterPro" id="IPR008538">
    <property type="entry name" value="Uma2"/>
</dbReference>
<dbReference type="RefSeq" id="WP_095977869.1">
    <property type="nucleotide sequence ID" value="NZ_CP022163.1"/>
</dbReference>
<gene>
    <name evidence="3" type="ORF">MEBOL_002735</name>
</gene>
<name>A0A250IEB1_9BACT</name>
<dbReference type="AlphaFoldDB" id="A0A250IEB1"/>
<dbReference type="CDD" id="cd06260">
    <property type="entry name" value="DUF820-like"/>
    <property type="match status" value="1"/>
</dbReference>
<dbReference type="Pfam" id="PF05685">
    <property type="entry name" value="Uma2"/>
    <property type="match status" value="1"/>
</dbReference>
<dbReference type="PANTHER" id="PTHR34107:SF4">
    <property type="entry name" value="SLL1222 PROTEIN"/>
    <property type="match status" value="1"/>
</dbReference>
<feature type="region of interest" description="Disordered" evidence="1">
    <location>
        <begin position="1"/>
        <end position="34"/>
    </location>
</feature>
<reference evidence="3 4" key="1">
    <citation type="submission" date="2017-06" db="EMBL/GenBank/DDBJ databases">
        <authorList>
            <person name="Kim H.J."/>
            <person name="Triplett B.A."/>
        </authorList>
    </citation>
    <scope>NUCLEOTIDE SEQUENCE [LARGE SCALE GENOMIC DNA]</scope>
    <source>
        <strain evidence="3 4">DSM 14713</strain>
    </source>
</reference>
<dbReference type="OrthoDB" id="5505230at2"/>
<dbReference type="Gene3D" id="3.90.1570.10">
    <property type="entry name" value="tt1808, chain A"/>
    <property type="match status" value="1"/>
</dbReference>
<proteinExistence type="predicted"/>
<accession>A0A250IEB1</accession>
<feature type="compositionally biased region" description="Basic and acidic residues" evidence="1">
    <location>
        <begin position="1"/>
        <end position="10"/>
    </location>
</feature>
<sequence length="217" mass="24163">MAFALHEARAMGRSSAMTVRRPPETRSTERNAPSVEAAFQAAPEVMVAEILEGELHLSPRPARPHANVYANLSILLGRPFKFGEDGPGGWVLLAEPELHLGPRPDKVVPDLAGWRRERLPQAVGGADAPAHYALAPDWACEILSQSTRRLDQGPKMRIYAREGVGHLWHVDPIARTLDLFRLAQGDWLRVERFTGEGRVRVEPFDAIELDMALLWSE</sequence>
<feature type="domain" description="Putative restriction endonuclease" evidence="2">
    <location>
        <begin position="48"/>
        <end position="211"/>
    </location>
</feature>
<dbReference type="PANTHER" id="PTHR34107">
    <property type="entry name" value="SLL0198 PROTEIN-RELATED"/>
    <property type="match status" value="1"/>
</dbReference>
<dbReference type="InterPro" id="IPR012296">
    <property type="entry name" value="Nuclease_put_TT1808"/>
</dbReference>
<dbReference type="Proteomes" id="UP000217289">
    <property type="component" value="Chromosome"/>
</dbReference>
<keyword evidence="4" id="KW-1185">Reference proteome</keyword>
<dbReference type="SUPFAM" id="SSF52980">
    <property type="entry name" value="Restriction endonuclease-like"/>
    <property type="match status" value="1"/>
</dbReference>
<organism evidence="3 4">
    <name type="scientific">Melittangium boletus DSM 14713</name>
    <dbReference type="NCBI Taxonomy" id="1294270"/>
    <lineage>
        <taxon>Bacteria</taxon>
        <taxon>Pseudomonadati</taxon>
        <taxon>Myxococcota</taxon>
        <taxon>Myxococcia</taxon>
        <taxon>Myxococcales</taxon>
        <taxon>Cystobacterineae</taxon>
        <taxon>Archangiaceae</taxon>
        <taxon>Melittangium</taxon>
    </lineage>
</organism>
<dbReference type="EMBL" id="CP022163">
    <property type="protein sequence ID" value="ATB29286.1"/>
    <property type="molecule type" value="Genomic_DNA"/>
</dbReference>
<dbReference type="KEGG" id="mbd:MEBOL_002735"/>